<evidence type="ECO:0000313" key="8">
    <source>
        <dbReference type="Proteomes" id="UP000189705"/>
    </source>
</evidence>
<feature type="domain" description="HTH psq-type" evidence="6">
    <location>
        <begin position="175"/>
        <end position="226"/>
    </location>
</feature>
<accession>A0A3Q0HKR4</accession>
<evidence type="ECO:0000256" key="3">
    <source>
        <dbReference type="ARBA" id="ARBA00023242"/>
    </source>
</evidence>
<dbReference type="InterPro" id="IPR007889">
    <property type="entry name" value="HTH_Psq"/>
</dbReference>
<dbReference type="SUPFAM" id="SSF46689">
    <property type="entry name" value="Homeodomain-like"/>
    <property type="match status" value="2"/>
</dbReference>
<feature type="compositionally biased region" description="Polar residues" evidence="5">
    <location>
        <begin position="722"/>
        <end position="741"/>
    </location>
</feature>
<dbReference type="GeneID" id="102379988"/>
<sequence length="749" mass="84735">MKKHIAHGLVPAATIAPKPAVPRTPPPRSPNPSPERPRSALAAAILVTTLTGRTVAIPQPRQRSLSESDSTCLEQEGFEPYATITELRMGPNWKRDGSERSPVQSLEVSGNFCEDEDMDTYLSDIEKEPEASYQGTEERNENFSNDVIYSVPYKNKQLKSIIMSRKRATDSATASAEKKQRKSITLELKLDVLKRIEAGERQNEVCRALNLAGSTVRTILKNKDKIKECGRIVTPLNALKLSRSRAPIMLEMERLLSVWIEDTTQRRMPLSMLLIQKKAKSLYDDLQKKLPQGSASEPFIASKGWFERFKRRSNLHNVSVQGEAASGDTQAAFTYRNKLVEIIEEGGYTPQQVFNADETDLFWKRMPSRTYIFREEKSMPGFKVSKDRLTLLLGGNAAGDFKLKPLLVYHSENPRALKGYLKSSLPVIWKSNKKAWVTISVFQSWFRDYFCPAVEKYCAENNLSHKALLILDNAPGHPTTLDDLSDNVKVVFLPRNTTCIIQPMDQGVIAAFKAYYIRKTFAQAVRATDGEGAPTLKEFWKGYNIRKAIDNISSAWDEVASKTMNGVWRKLWADCVQDSQEFEEPVVTIRDNIVELGRKIGFDELEPEDVQELIDFNREELSNEDLIQMEQQRSHEEKEDVQPARALTSKGMAEAFKHLEAFLSYFDENDPDMQRSSAVARGVNNEVNCYRLLYNEKKKPKVQLSMDSFFMKCTTPALTPDATPQKNPQPSTSKSTETDTNPDGPDSEC</sequence>
<organism evidence="8 9">
    <name type="scientific">Alligator sinensis</name>
    <name type="common">Chinese alligator</name>
    <dbReference type="NCBI Taxonomy" id="38654"/>
    <lineage>
        <taxon>Eukaryota</taxon>
        <taxon>Metazoa</taxon>
        <taxon>Chordata</taxon>
        <taxon>Craniata</taxon>
        <taxon>Vertebrata</taxon>
        <taxon>Euteleostomi</taxon>
        <taxon>Archelosauria</taxon>
        <taxon>Archosauria</taxon>
        <taxon>Crocodylia</taxon>
        <taxon>Alligatoridae</taxon>
        <taxon>Alligatorinae</taxon>
        <taxon>Alligator</taxon>
    </lineage>
</organism>
<evidence type="ECO:0000313" key="9">
    <source>
        <dbReference type="RefSeq" id="XP_025072554.1"/>
    </source>
</evidence>
<keyword evidence="3 4" id="KW-0539">Nucleus</keyword>
<dbReference type="CTD" id="84902"/>
<evidence type="ECO:0000256" key="2">
    <source>
        <dbReference type="ARBA" id="ARBA00023125"/>
    </source>
</evidence>
<dbReference type="SMART" id="SM00674">
    <property type="entry name" value="CENPB"/>
    <property type="match status" value="1"/>
</dbReference>
<feature type="region of interest" description="Disordered" evidence="5">
    <location>
        <begin position="1"/>
        <end position="39"/>
    </location>
</feature>
<evidence type="ECO:0000256" key="5">
    <source>
        <dbReference type="SAM" id="MobiDB-lite"/>
    </source>
</evidence>
<proteinExistence type="predicted"/>
<keyword evidence="8" id="KW-1185">Reference proteome</keyword>
<evidence type="ECO:0000259" key="7">
    <source>
        <dbReference type="PROSITE" id="PS51253"/>
    </source>
</evidence>
<reference evidence="9" key="1">
    <citation type="submission" date="2025-08" db="UniProtKB">
        <authorList>
            <consortium name="RefSeq"/>
        </authorList>
    </citation>
    <scope>IDENTIFICATION</scope>
</reference>
<dbReference type="PROSITE" id="PS50960">
    <property type="entry name" value="HTH_PSQ"/>
    <property type="match status" value="1"/>
</dbReference>
<dbReference type="Proteomes" id="UP000189705">
    <property type="component" value="Unplaced"/>
</dbReference>
<dbReference type="GO" id="GO:0003677">
    <property type="term" value="F:DNA binding"/>
    <property type="evidence" value="ECO:0007669"/>
    <property type="project" value="UniProtKB-UniRule"/>
</dbReference>
<evidence type="ECO:0000256" key="4">
    <source>
        <dbReference type="PROSITE-ProRule" id="PRU00320"/>
    </source>
</evidence>
<dbReference type="InterPro" id="IPR006600">
    <property type="entry name" value="HTH_CenpB_DNA-bd_dom"/>
</dbReference>
<name>A0A3Q0HKR4_ALLSI</name>
<feature type="domain" description="HTH CENPB-type" evidence="7">
    <location>
        <begin position="240"/>
        <end position="319"/>
    </location>
</feature>
<feature type="DNA-binding region" description="H-T-H motif" evidence="4">
    <location>
        <begin position="202"/>
        <end position="222"/>
    </location>
</feature>
<evidence type="ECO:0000259" key="6">
    <source>
        <dbReference type="PROSITE" id="PS50960"/>
    </source>
</evidence>
<dbReference type="Pfam" id="PF04218">
    <property type="entry name" value="CENP-B_N"/>
    <property type="match status" value="1"/>
</dbReference>
<dbReference type="AlphaFoldDB" id="A0A3Q0HKR4"/>
<keyword evidence="2 4" id="KW-0238">DNA-binding</keyword>
<dbReference type="Pfam" id="PF03184">
    <property type="entry name" value="DDE_1"/>
    <property type="match status" value="1"/>
</dbReference>
<dbReference type="InterPro" id="IPR050863">
    <property type="entry name" value="CenT-Element_Derived"/>
</dbReference>
<protein>
    <submittedName>
        <fullName evidence="9">Centrosomal protein of 89 kDa isoform X2</fullName>
    </submittedName>
</protein>
<evidence type="ECO:0000256" key="1">
    <source>
        <dbReference type="ARBA" id="ARBA00004123"/>
    </source>
</evidence>
<dbReference type="GO" id="GO:0005634">
    <property type="term" value="C:nucleus"/>
    <property type="evidence" value="ECO:0007669"/>
    <property type="project" value="UniProtKB-SubCell"/>
</dbReference>
<dbReference type="Pfam" id="PF03221">
    <property type="entry name" value="HTH_Tnp_Tc5"/>
    <property type="match status" value="1"/>
</dbReference>
<dbReference type="RefSeq" id="XP_025072554.1">
    <property type="nucleotide sequence ID" value="XM_025216769.1"/>
</dbReference>
<feature type="compositionally biased region" description="Pro residues" evidence="5">
    <location>
        <begin position="19"/>
        <end position="34"/>
    </location>
</feature>
<dbReference type="Gene3D" id="1.10.10.60">
    <property type="entry name" value="Homeodomain-like"/>
    <property type="match status" value="2"/>
</dbReference>
<dbReference type="PANTHER" id="PTHR19303:SF26">
    <property type="entry name" value="TIGGER TRANSPOSABLE ELEMENT-DERIVED PROTEIN 1"/>
    <property type="match status" value="1"/>
</dbReference>
<gene>
    <name evidence="9" type="primary">CEP89</name>
</gene>
<dbReference type="InterPro" id="IPR004875">
    <property type="entry name" value="DDE_SF_endonuclease_dom"/>
</dbReference>
<dbReference type="PANTHER" id="PTHR19303">
    <property type="entry name" value="TRANSPOSON"/>
    <property type="match status" value="1"/>
</dbReference>
<dbReference type="PROSITE" id="PS51253">
    <property type="entry name" value="HTH_CENPB"/>
    <property type="match status" value="1"/>
</dbReference>
<dbReference type="InterPro" id="IPR009057">
    <property type="entry name" value="Homeodomain-like_sf"/>
</dbReference>
<comment type="subcellular location">
    <subcellularLocation>
        <location evidence="1 4">Nucleus</location>
    </subcellularLocation>
</comment>
<feature type="region of interest" description="Disordered" evidence="5">
    <location>
        <begin position="714"/>
        <end position="749"/>
    </location>
</feature>